<evidence type="ECO:0000256" key="2">
    <source>
        <dbReference type="ARBA" id="ARBA00022692"/>
    </source>
</evidence>
<dbReference type="RefSeq" id="XP_002841344.1">
    <property type="nucleotide sequence ID" value="XM_002841298.1"/>
</dbReference>
<dbReference type="GeneID" id="9187315"/>
<dbReference type="KEGG" id="tml:GSTUM_00010450001"/>
<dbReference type="PANTHER" id="PTHR33048:SF166">
    <property type="entry name" value="PTH11-LIKE INTEGRAL MEMBRANE PROTEIN"/>
    <property type="match status" value="1"/>
</dbReference>
<comment type="subcellular location">
    <subcellularLocation>
        <location evidence="1">Membrane</location>
        <topology evidence="1">Multi-pass membrane protein</topology>
    </subcellularLocation>
</comment>
<dbReference type="EMBL" id="FN430351">
    <property type="protein sequence ID" value="CAZ85535.1"/>
    <property type="molecule type" value="Genomic_DNA"/>
</dbReference>
<gene>
    <name evidence="8" type="ORF">GSTUM_00010450001</name>
</gene>
<dbReference type="InParanoid" id="D5GLW8"/>
<comment type="similarity">
    <text evidence="5">Belongs to the SAT4 family.</text>
</comment>
<accession>D5GLW8</accession>
<dbReference type="Pfam" id="PF20684">
    <property type="entry name" value="Fung_rhodopsin"/>
    <property type="match status" value="1"/>
</dbReference>
<keyword evidence="4 6" id="KW-0472">Membrane</keyword>
<evidence type="ECO:0000259" key="7">
    <source>
        <dbReference type="Pfam" id="PF20684"/>
    </source>
</evidence>
<keyword evidence="3 6" id="KW-1133">Transmembrane helix</keyword>
<dbReference type="STRING" id="656061.D5GLW8"/>
<organism evidence="8 9">
    <name type="scientific">Tuber melanosporum (strain Mel28)</name>
    <name type="common">Perigord black truffle</name>
    <dbReference type="NCBI Taxonomy" id="656061"/>
    <lineage>
        <taxon>Eukaryota</taxon>
        <taxon>Fungi</taxon>
        <taxon>Dikarya</taxon>
        <taxon>Ascomycota</taxon>
        <taxon>Pezizomycotina</taxon>
        <taxon>Pezizomycetes</taxon>
        <taxon>Pezizales</taxon>
        <taxon>Tuberaceae</taxon>
        <taxon>Tuber</taxon>
    </lineage>
</organism>
<sequence>MQELDTNTLVATYVCTILALILIFVRLGLRCRRKEGMRVDDVWMGISLVPLIVRLGVIHVVLAYGTNNFSRKAHPIEDISEVEIRQRSMGSKMVLAGRVFYAGFVWCMKVCVLGFYERLTALPAVPSVRQMIPDPGRCVQAVAQLVTMGSLNILTDAALILIPLPLVFRARLPLIRKIQLFLLFGVGMFVVSITMIRMPVIINDKSAQKARTLWASIECLAACVVANAPVLNSLLRRKVKKPRCDEYNISANSRRRRMPVTGQDSVGSLTRNDGSDGLGSVIETRTEVVQKIDIDPLESRDRSGVTRSPWRGDFLGTQIWTEQDRYGFPAWPPPAVARDRV</sequence>
<protein>
    <submittedName>
        <fullName evidence="8">(Perigord truffle) hypothetical protein</fullName>
    </submittedName>
</protein>
<feature type="transmembrane region" description="Helical" evidence="6">
    <location>
        <begin position="180"/>
        <end position="202"/>
    </location>
</feature>
<name>D5GLW8_TUBMM</name>
<evidence type="ECO:0000256" key="5">
    <source>
        <dbReference type="ARBA" id="ARBA00038359"/>
    </source>
</evidence>
<dbReference type="PANTHER" id="PTHR33048">
    <property type="entry name" value="PTH11-LIKE INTEGRAL MEMBRANE PROTEIN (AFU_ORTHOLOGUE AFUA_5G11245)"/>
    <property type="match status" value="1"/>
</dbReference>
<evidence type="ECO:0000256" key="4">
    <source>
        <dbReference type="ARBA" id="ARBA00023136"/>
    </source>
</evidence>
<feature type="transmembrane region" description="Helical" evidence="6">
    <location>
        <begin position="214"/>
        <end position="235"/>
    </location>
</feature>
<keyword evidence="9" id="KW-1185">Reference proteome</keyword>
<reference evidence="8 9" key="1">
    <citation type="journal article" date="2010" name="Nature">
        <title>Perigord black truffle genome uncovers evolutionary origins and mechanisms of symbiosis.</title>
        <authorList>
            <person name="Martin F."/>
            <person name="Kohler A."/>
            <person name="Murat C."/>
            <person name="Balestrini R."/>
            <person name="Coutinho P.M."/>
            <person name="Jaillon O."/>
            <person name="Montanini B."/>
            <person name="Morin E."/>
            <person name="Noel B."/>
            <person name="Percudani R."/>
            <person name="Porcel B."/>
            <person name="Rubini A."/>
            <person name="Amicucci A."/>
            <person name="Amselem J."/>
            <person name="Anthouard V."/>
            <person name="Arcioni S."/>
            <person name="Artiguenave F."/>
            <person name="Aury J.M."/>
            <person name="Ballario P."/>
            <person name="Bolchi A."/>
            <person name="Brenna A."/>
            <person name="Brun A."/>
            <person name="Buee M."/>
            <person name="Cantarel B."/>
            <person name="Chevalier G."/>
            <person name="Couloux A."/>
            <person name="Da Silva C."/>
            <person name="Denoeud F."/>
            <person name="Duplessis S."/>
            <person name="Ghignone S."/>
            <person name="Hilselberger B."/>
            <person name="Iotti M."/>
            <person name="Marcais B."/>
            <person name="Mello A."/>
            <person name="Miranda M."/>
            <person name="Pacioni G."/>
            <person name="Quesneville H."/>
            <person name="Riccioni C."/>
            <person name="Ruotolo R."/>
            <person name="Splivallo R."/>
            <person name="Stocchi V."/>
            <person name="Tisserant E."/>
            <person name="Viscomi A.R."/>
            <person name="Zambonelli A."/>
            <person name="Zampieri E."/>
            <person name="Henrissat B."/>
            <person name="Lebrun M.H."/>
            <person name="Paolocci F."/>
            <person name="Bonfante P."/>
            <person name="Ottonello S."/>
            <person name="Wincker P."/>
        </authorList>
    </citation>
    <scope>NUCLEOTIDE SEQUENCE [LARGE SCALE GENOMIC DNA]</scope>
    <source>
        <strain evidence="8 9">Mel28</strain>
    </source>
</reference>
<dbReference type="Proteomes" id="UP000006911">
    <property type="component" value="Unassembled WGS sequence"/>
</dbReference>
<evidence type="ECO:0000256" key="1">
    <source>
        <dbReference type="ARBA" id="ARBA00004141"/>
    </source>
</evidence>
<evidence type="ECO:0000256" key="6">
    <source>
        <dbReference type="SAM" id="Phobius"/>
    </source>
</evidence>
<dbReference type="eggNOG" id="ENOG502RUUF">
    <property type="taxonomic scope" value="Eukaryota"/>
</dbReference>
<proteinExistence type="inferred from homology"/>
<dbReference type="GO" id="GO:0016020">
    <property type="term" value="C:membrane"/>
    <property type="evidence" value="ECO:0007669"/>
    <property type="project" value="UniProtKB-SubCell"/>
</dbReference>
<dbReference type="InterPro" id="IPR052337">
    <property type="entry name" value="SAT4-like"/>
</dbReference>
<evidence type="ECO:0000313" key="9">
    <source>
        <dbReference type="Proteomes" id="UP000006911"/>
    </source>
</evidence>
<dbReference type="HOGENOM" id="CLU_019101_0_1_1"/>
<evidence type="ECO:0000313" key="8">
    <source>
        <dbReference type="EMBL" id="CAZ85535.1"/>
    </source>
</evidence>
<feature type="transmembrane region" description="Helical" evidence="6">
    <location>
        <begin position="141"/>
        <end position="168"/>
    </location>
</feature>
<dbReference type="InterPro" id="IPR049326">
    <property type="entry name" value="Rhodopsin_dom_fungi"/>
</dbReference>
<keyword evidence="2 6" id="KW-0812">Transmembrane</keyword>
<dbReference type="AlphaFoldDB" id="D5GLW8"/>
<evidence type="ECO:0000256" key="3">
    <source>
        <dbReference type="ARBA" id="ARBA00022989"/>
    </source>
</evidence>
<feature type="domain" description="Rhodopsin" evidence="7">
    <location>
        <begin position="134"/>
        <end position="237"/>
    </location>
</feature>
<feature type="transmembrane region" description="Helical" evidence="6">
    <location>
        <begin position="95"/>
        <end position="116"/>
    </location>
</feature>
<feature type="transmembrane region" description="Helical" evidence="6">
    <location>
        <begin position="6"/>
        <end position="29"/>
    </location>
</feature>